<dbReference type="AlphaFoldDB" id="A0A9E7L5K6"/>
<evidence type="ECO:0000313" key="3">
    <source>
        <dbReference type="Proteomes" id="UP001055439"/>
    </source>
</evidence>
<keyword evidence="3" id="KW-1185">Reference proteome</keyword>
<gene>
    <name evidence="2" type="ORF">MUK42_21595</name>
</gene>
<dbReference type="InterPro" id="IPR000073">
    <property type="entry name" value="AB_hydrolase_1"/>
</dbReference>
<evidence type="ECO:0000259" key="1">
    <source>
        <dbReference type="Pfam" id="PF12146"/>
    </source>
</evidence>
<dbReference type="InterPro" id="IPR051044">
    <property type="entry name" value="MAG_DAG_Lipase"/>
</dbReference>
<dbReference type="PANTHER" id="PTHR11614">
    <property type="entry name" value="PHOSPHOLIPASE-RELATED"/>
    <property type="match status" value="1"/>
</dbReference>
<name>A0A9E7L5K6_9LILI</name>
<evidence type="ECO:0000313" key="2">
    <source>
        <dbReference type="EMBL" id="URE45052.1"/>
    </source>
</evidence>
<proteinExistence type="predicted"/>
<dbReference type="Gene3D" id="3.40.50.1820">
    <property type="entry name" value="alpha/beta hydrolase"/>
    <property type="match status" value="1"/>
</dbReference>
<dbReference type="EMBL" id="CP097511">
    <property type="protein sequence ID" value="URE45052.1"/>
    <property type="molecule type" value="Genomic_DNA"/>
</dbReference>
<sequence>MSSLFRKTCGSSASFTEMMSHPINQASKSSPFGNLTREEFYRQHHILHRESFMLNKHSMKIFTQSWRPASPSAAVRGLVAMIHGYVSESSWLFQLTAVAIAKRGFVVCALDLRGHGRSEGRRGHIPSIGPLVDDCVACFDSARSAHPHLPAFLYGESLGGAAAILVYLRQKAGWSGLVLNGAMCGVSARFKPPWPLEKFLPLAAHVAPNWRVAVTRSLVHRSYREKWVRELVRRNPRAQKSEHPPAATALELLRVCDEVKRRGSEVVAPLLVLHGERDSVCDAESAELVYELAGSQDKTLTVVPGMGHQLIGEPAQTADLGFEIIFSWLEDRAKRASSPSGHGGAA</sequence>
<accession>A0A9E7L5K6</accession>
<organism evidence="2 3">
    <name type="scientific">Musa troglodytarum</name>
    <name type="common">fe'i banana</name>
    <dbReference type="NCBI Taxonomy" id="320322"/>
    <lineage>
        <taxon>Eukaryota</taxon>
        <taxon>Viridiplantae</taxon>
        <taxon>Streptophyta</taxon>
        <taxon>Embryophyta</taxon>
        <taxon>Tracheophyta</taxon>
        <taxon>Spermatophyta</taxon>
        <taxon>Magnoliopsida</taxon>
        <taxon>Liliopsida</taxon>
        <taxon>Zingiberales</taxon>
        <taxon>Musaceae</taxon>
        <taxon>Musa</taxon>
    </lineage>
</organism>
<dbReference type="InterPro" id="IPR022742">
    <property type="entry name" value="Hydrolase_4"/>
</dbReference>
<dbReference type="PRINTS" id="PR00111">
    <property type="entry name" value="ABHYDROLASE"/>
</dbReference>
<dbReference type="SUPFAM" id="SSF53474">
    <property type="entry name" value="alpha/beta-Hydrolases"/>
    <property type="match status" value="1"/>
</dbReference>
<dbReference type="InterPro" id="IPR029058">
    <property type="entry name" value="AB_hydrolase_fold"/>
</dbReference>
<dbReference type="OrthoDB" id="2498029at2759"/>
<dbReference type="Pfam" id="PF12146">
    <property type="entry name" value="Hydrolase_4"/>
    <property type="match status" value="1"/>
</dbReference>
<feature type="domain" description="Serine aminopeptidase S33" evidence="1">
    <location>
        <begin position="75"/>
        <end position="314"/>
    </location>
</feature>
<dbReference type="Proteomes" id="UP001055439">
    <property type="component" value="Chromosome 9"/>
</dbReference>
<reference evidence="2" key="1">
    <citation type="submission" date="2022-05" db="EMBL/GenBank/DDBJ databases">
        <title>The Musa troglodytarum L. genome provides insights into the mechanism of non-climacteric behaviour and enrichment of carotenoids.</title>
        <authorList>
            <person name="Wang J."/>
        </authorList>
    </citation>
    <scope>NUCLEOTIDE SEQUENCE</scope>
    <source>
        <tissue evidence="2">Leaf</tissue>
    </source>
</reference>
<protein>
    <submittedName>
        <fullName evidence="2">Lysophospholipase</fullName>
    </submittedName>
</protein>